<protein>
    <submittedName>
        <fullName evidence="4">Alpha-amylase</fullName>
    </submittedName>
</protein>
<evidence type="ECO:0000259" key="3">
    <source>
        <dbReference type="Pfam" id="PF03065"/>
    </source>
</evidence>
<accession>A0A1F5BW46</accession>
<proteinExistence type="inferred from homology"/>
<dbReference type="EMBL" id="MEYS01000001">
    <property type="protein sequence ID" value="OGD34829.1"/>
    <property type="molecule type" value="Genomic_DNA"/>
</dbReference>
<keyword evidence="2" id="KW-0119">Carbohydrate metabolism</keyword>
<feature type="domain" description="Glycoside hydrolase family 57 N-terminal" evidence="3">
    <location>
        <begin position="6"/>
        <end position="296"/>
    </location>
</feature>
<gene>
    <name evidence="4" type="ORF">A2988_03295</name>
</gene>
<comment type="caution">
    <text evidence="4">The sequence shown here is derived from an EMBL/GenBank/DDBJ whole genome shotgun (WGS) entry which is preliminary data.</text>
</comment>
<evidence type="ECO:0000256" key="1">
    <source>
        <dbReference type="ARBA" id="ARBA00006821"/>
    </source>
</evidence>
<organism evidence="4 5">
    <name type="scientific">Candidatus Azambacteria bacterium RIFCSPLOWO2_01_FULL_46_25</name>
    <dbReference type="NCBI Taxonomy" id="1797298"/>
    <lineage>
        <taxon>Bacteria</taxon>
        <taxon>Candidatus Azamiibacteriota</taxon>
    </lineage>
</organism>
<sequence length="401" mass="47186">MPSVCFYFQVHQPFRVKKYSIFQIGNDHDYFNDRGDGKLNNGKIFEKVARKCYLPTNEMMLRLLDRHPEFKISYSLSGVFLEQAERYAPEVLNSFYRLVQTGRVELLSETYYHSLAALYSFDEFERQVAMHRALIRKFFGVTPTVFRNTELIYSNEIARYAERLGFSGILAEGADDILGWRSPNFVYKPKGTDTMKLLLKNYKLSDDIAFRFSSRDWLEWPLTAEKFARWVSEHNGNGEVVNLFMDYETFGEHQWESTGIFDFLRELPGRILGHADNDFKTPSEAIAAYPARDELDVLRYVSWADIERDLSAWRSNAMQEAALGKLYQLEREVLSSGDEQLMEDWRKLQTSDHFYYMCTKWFADGDVHKYFNPYDSPYEAFIAHRNVLEDLHIRIKKVEVI</sequence>
<evidence type="ECO:0000256" key="2">
    <source>
        <dbReference type="ARBA" id="ARBA00023277"/>
    </source>
</evidence>
<evidence type="ECO:0000313" key="5">
    <source>
        <dbReference type="Proteomes" id="UP000176650"/>
    </source>
</evidence>
<reference evidence="4 5" key="1">
    <citation type="journal article" date="2016" name="Nat. Commun.">
        <title>Thousands of microbial genomes shed light on interconnected biogeochemical processes in an aquifer system.</title>
        <authorList>
            <person name="Anantharaman K."/>
            <person name="Brown C.T."/>
            <person name="Hug L.A."/>
            <person name="Sharon I."/>
            <person name="Castelle C.J."/>
            <person name="Probst A.J."/>
            <person name="Thomas B.C."/>
            <person name="Singh A."/>
            <person name="Wilkins M.J."/>
            <person name="Karaoz U."/>
            <person name="Brodie E.L."/>
            <person name="Williams K.H."/>
            <person name="Hubbard S.S."/>
            <person name="Banfield J.F."/>
        </authorList>
    </citation>
    <scope>NUCLEOTIDE SEQUENCE [LARGE SCALE GENOMIC DNA]</scope>
</reference>
<dbReference type="GO" id="GO:0005975">
    <property type="term" value="P:carbohydrate metabolic process"/>
    <property type="evidence" value="ECO:0007669"/>
    <property type="project" value="InterPro"/>
</dbReference>
<dbReference type="InterPro" id="IPR052046">
    <property type="entry name" value="GH57_Enzymes"/>
</dbReference>
<dbReference type="PANTHER" id="PTHR36306:SF1">
    <property type="entry name" value="ALPHA-AMYLASE-RELATED"/>
    <property type="match status" value="1"/>
</dbReference>
<dbReference type="Proteomes" id="UP000176650">
    <property type="component" value="Unassembled WGS sequence"/>
</dbReference>
<dbReference type="CDD" id="cd10795">
    <property type="entry name" value="GH57N_MJA1_like"/>
    <property type="match status" value="1"/>
</dbReference>
<dbReference type="InterPro" id="IPR004300">
    <property type="entry name" value="Glyco_hydro_57_N"/>
</dbReference>
<dbReference type="InterPro" id="IPR011330">
    <property type="entry name" value="Glyco_hydro/deAcase_b/a-brl"/>
</dbReference>
<dbReference type="SUPFAM" id="SSF88713">
    <property type="entry name" value="Glycoside hydrolase/deacetylase"/>
    <property type="match status" value="1"/>
</dbReference>
<dbReference type="GO" id="GO:0003824">
    <property type="term" value="F:catalytic activity"/>
    <property type="evidence" value="ECO:0007669"/>
    <property type="project" value="InterPro"/>
</dbReference>
<dbReference type="Gene3D" id="3.20.110.20">
    <property type="match status" value="1"/>
</dbReference>
<evidence type="ECO:0000313" key="4">
    <source>
        <dbReference type="EMBL" id="OGD34829.1"/>
    </source>
</evidence>
<dbReference type="Pfam" id="PF03065">
    <property type="entry name" value="Glyco_hydro_57"/>
    <property type="match status" value="1"/>
</dbReference>
<name>A0A1F5BW46_9BACT</name>
<dbReference type="PANTHER" id="PTHR36306">
    <property type="entry name" value="ALPHA-AMYLASE-RELATED-RELATED"/>
    <property type="match status" value="1"/>
</dbReference>
<comment type="similarity">
    <text evidence="1">Belongs to the glycosyl hydrolase 57 family.</text>
</comment>
<dbReference type="STRING" id="1797298.A2988_03295"/>
<dbReference type="AlphaFoldDB" id="A0A1F5BW46"/>